<keyword evidence="1" id="KW-0472">Membrane</keyword>
<gene>
    <name evidence="2" type="ORF">DERF_013811</name>
</gene>
<keyword evidence="1" id="KW-1133">Transmembrane helix</keyword>
<comment type="caution">
    <text evidence="2">The sequence shown here is derived from an EMBL/GenBank/DDBJ whole genome shotgun (WGS) entry which is preliminary data.</text>
</comment>
<keyword evidence="3" id="KW-1185">Reference proteome</keyword>
<dbReference type="Proteomes" id="UP000790347">
    <property type="component" value="Unassembled WGS sequence"/>
</dbReference>
<feature type="transmembrane region" description="Helical" evidence="1">
    <location>
        <begin position="194"/>
        <end position="215"/>
    </location>
</feature>
<evidence type="ECO:0000313" key="3">
    <source>
        <dbReference type="Proteomes" id="UP000790347"/>
    </source>
</evidence>
<name>A0A922HN70_DERFA</name>
<keyword evidence="1" id="KW-0812">Transmembrane</keyword>
<evidence type="ECO:0000256" key="1">
    <source>
        <dbReference type="SAM" id="Phobius"/>
    </source>
</evidence>
<feature type="transmembrane region" description="Helical" evidence="1">
    <location>
        <begin position="490"/>
        <end position="511"/>
    </location>
</feature>
<reference evidence="2" key="1">
    <citation type="submission" date="2013-05" db="EMBL/GenBank/DDBJ databases">
        <authorList>
            <person name="Yim A.K.Y."/>
            <person name="Chan T.F."/>
            <person name="Ji K.M."/>
            <person name="Liu X.Y."/>
            <person name="Zhou J.W."/>
            <person name="Li R.Q."/>
            <person name="Yang K.Y."/>
            <person name="Li J."/>
            <person name="Li M."/>
            <person name="Law P.T.W."/>
            <person name="Wu Y.L."/>
            <person name="Cai Z.L."/>
            <person name="Qin H."/>
            <person name="Bao Y."/>
            <person name="Leung R.K.K."/>
            <person name="Ng P.K.S."/>
            <person name="Zou J."/>
            <person name="Zhong X.J."/>
            <person name="Ran P.X."/>
            <person name="Zhong N.S."/>
            <person name="Liu Z.G."/>
            <person name="Tsui S.K.W."/>
        </authorList>
    </citation>
    <scope>NUCLEOTIDE SEQUENCE</scope>
    <source>
        <strain evidence="2">Derf</strain>
        <tissue evidence="2">Whole organism</tissue>
    </source>
</reference>
<feature type="transmembrane region" description="Helical" evidence="1">
    <location>
        <begin position="570"/>
        <end position="590"/>
    </location>
</feature>
<feature type="transmembrane region" description="Helical" evidence="1">
    <location>
        <begin position="461"/>
        <end position="481"/>
    </location>
</feature>
<evidence type="ECO:0000313" key="2">
    <source>
        <dbReference type="EMBL" id="KAH9497856.1"/>
    </source>
</evidence>
<dbReference type="AlphaFoldDB" id="A0A922HN70"/>
<accession>A0A922HN70</accession>
<reference evidence="2" key="2">
    <citation type="journal article" date="2022" name="Res Sq">
        <title>Comparative Genomics Reveals Insights into the Divergent Evolution of Astigmatic Mites and Household Pest Adaptations.</title>
        <authorList>
            <person name="Xiong Q."/>
            <person name="Wan A.T.-Y."/>
            <person name="Liu X.-Y."/>
            <person name="Fung C.S.-H."/>
            <person name="Xiao X."/>
            <person name="Malainual N."/>
            <person name="Hou J."/>
            <person name="Wang L."/>
            <person name="Wang M."/>
            <person name="Yang K."/>
            <person name="Cui Y."/>
            <person name="Leung E."/>
            <person name="Nong W."/>
            <person name="Shin S.-K."/>
            <person name="Au S."/>
            <person name="Jeong K.Y."/>
            <person name="Chew F.T."/>
            <person name="Hui J."/>
            <person name="Leung T.F."/>
            <person name="Tungtrongchitr A."/>
            <person name="Zhong N."/>
            <person name="Liu Z."/>
            <person name="Tsui S."/>
        </authorList>
    </citation>
    <scope>NUCLEOTIDE SEQUENCE</scope>
    <source>
        <strain evidence="2">Derf</strain>
        <tissue evidence="2">Whole organism</tissue>
    </source>
</reference>
<feature type="transmembrane region" description="Helical" evidence="1">
    <location>
        <begin position="371"/>
        <end position="392"/>
    </location>
</feature>
<protein>
    <submittedName>
        <fullName evidence="2">Uncharacterized protein</fullName>
    </submittedName>
</protein>
<feature type="transmembrane region" description="Helical" evidence="1">
    <location>
        <begin position="33"/>
        <end position="51"/>
    </location>
</feature>
<sequence>MLFYFRHFIYKAMKHIVEQHGTSRFRLLHNTEVILYLYGLIRLLIIGLMFFDSKTFPLYEYDYGSKYFWNHRKILNKFFLIIYYTMTLRMCVNCGEAEPAILAYFHSSSSEVEVASKETHSVKSTVWHEALKLTPLAGCQAGGAAQPTPPAEIIPLAGYQAGGAAQPPHLRVSSYIDCQESAPQGQSGAGAKRLYRAVLILIFIAGLHGIKTFFYTHVDTLSFQMQYDCIVYNTDQYYKSRDTDENIAMKLSQRFEDYQQQFARNHRLLSIIIPRFLVNHLFRIRVWIDSWLQLDRVDRNLFENQNKMRLFPNANIKSRTDVLLFVLIIDCFNFIGHILVAISILIGMFLIFPEMATTDIVKNSLNMKFCLFIELILFLVNMFQMFQCAMLLSCSVSAPYQVFHNTLKHLNQKFYAISENSRNGKLIGANELMELRFIYRQHNILCYYEIFTDKDAWSQALYYYALVSIPINVTLMCILIVEDLPLQARFLFLAVTAVHGLTGLIPFMTLADVSSACHKIKDYIPAMQIQLNCLIHLRMKLKYDDLYERLMFGKKIAFTFGYLGDLTYRGLFEAFLGYIAAFFLIMGFYMREHST</sequence>
<feature type="transmembrane region" description="Helical" evidence="1">
    <location>
        <begin position="322"/>
        <end position="351"/>
    </location>
</feature>
<organism evidence="2 3">
    <name type="scientific">Dermatophagoides farinae</name>
    <name type="common">American house dust mite</name>
    <dbReference type="NCBI Taxonomy" id="6954"/>
    <lineage>
        <taxon>Eukaryota</taxon>
        <taxon>Metazoa</taxon>
        <taxon>Ecdysozoa</taxon>
        <taxon>Arthropoda</taxon>
        <taxon>Chelicerata</taxon>
        <taxon>Arachnida</taxon>
        <taxon>Acari</taxon>
        <taxon>Acariformes</taxon>
        <taxon>Sarcoptiformes</taxon>
        <taxon>Astigmata</taxon>
        <taxon>Psoroptidia</taxon>
        <taxon>Analgoidea</taxon>
        <taxon>Pyroglyphidae</taxon>
        <taxon>Dermatophagoidinae</taxon>
        <taxon>Dermatophagoides</taxon>
    </lineage>
</organism>
<dbReference type="EMBL" id="ASGP02000007">
    <property type="protein sequence ID" value="KAH9497856.1"/>
    <property type="molecule type" value="Genomic_DNA"/>
</dbReference>
<proteinExistence type="predicted"/>